<dbReference type="Gene3D" id="3.40.50.2000">
    <property type="entry name" value="Glycogen Phosphorylase B"/>
    <property type="match status" value="1"/>
</dbReference>
<comment type="caution">
    <text evidence="2">The sequence shown here is derived from an EMBL/GenBank/DDBJ whole genome shotgun (WGS) entry which is preliminary data.</text>
</comment>
<dbReference type="RefSeq" id="WP_209379304.1">
    <property type="nucleotide sequence ID" value="NZ_JAGIZB010000007.1"/>
</dbReference>
<protein>
    <submittedName>
        <fullName evidence="2">Polysaccharide pyruvyl transferase family protein</fullName>
    </submittedName>
</protein>
<dbReference type="InterPro" id="IPR007345">
    <property type="entry name" value="Polysacch_pyruvyl_Trfase"/>
</dbReference>
<evidence type="ECO:0000313" key="3">
    <source>
        <dbReference type="Proteomes" id="UP000681594"/>
    </source>
</evidence>
<evidence type="ECO:0000259" key="1">
    <source>
        <dbReference type="Pfam" id="PF04230"/>
    </source>
</evidence>
<proteinExistence type="predicted"/>
<evidence type="ECO:0000313" key="2">
    <source>
        <dbReference type="EMBL" id="MBP0445064.1"/>
    </source>
</evidence>
<accession>A0ABS4ADH7</accession>
<keyword evidence="2" id="KW-0808">Transferase</keyword>
<dbReference type="Proteomes" id="UP000681594">
    <property type="component" value="Unassembled WGS sequence"/>
</dbReference>
<dbReference type="EMBL" id="JAGIZB010000007">
    <property type="protein sequence ID" value="MBP0445064.1"/>
    <property type="molecule type" value="Genomic_DNA"/>
</dbReference>
<organism evidence="2 3">
    <name type="scientific">Pararoseomonas baculiformis</name>
    <dbReference type="NCBI Taxonomy" id="2820812"/>
    <lineage>
        <taxon>Bacteria</taxon>
        <taxon>Pseudomonadati</taxon>
        <taxon>Pseudomonadota</taxon>
        <taxon>Alphaproteobacteria</taxon>
        <taxon>Acetobacterales</taxon>
        <taxon>Acetobacteraceae</taxon>
        <taxon>Pararoseomonas</taxon>
    </lineage>
</organism>
<gene>
    <name evidence="2" type="ORF">J8J14_09750</name>
</gene>
<dbReference type="GO" id="GO:0016740">
    <property type="term" value="F:transferase activity"/>
    <property type="evidence" value="ECO:0007669"/>
    <property type="project" value="UniProtKB-KW"/>
</dbReference>
<dbReference type="Pfam" id="PF04230">
    <property type="entry name" value="PS_pyruv_trans"/>
    <property type="match status" value="1"/>
</dbReference>
<feature type="domain" description="Polysaccharide pyruvyl transferase" evidence="1">
    <location>
        <begin position="24"/>
        <end position="321"/>
    </location>
</feature>
<sequence>MSETTSLADHPTTALIFGTFDVQNYGDLLFPIIAAHRLAAHGIEVVPVSPTDSLTGLAGAPEPRRLRDASRVIDGLSERRAVAGLLIGGGNIIHNGPANLADYRQEGMFDWAYAGLWLGATLLAAIHNLPVAWNAPGVPRPLAAPLRGHVMLRQALQAADHVSVRDDASVDNLHVSPHVMPQVVPDTAAEIARVWPRAALAPAFASLLERKAVQAGGPFLTVHVKARSMERPHAEMAEQIEGFAAAHGMTPILLALGLCHGDEVDARRIGRFMRRPHIVLDDPLSLQEIAGSIAHAALHLGSSLHGYITAAAYDVPSALVARPTLAKFAGFLAHTGRTGDLAESWDDAFARAAELAKPSSGRRIPDHVFHMLDLHWARILATLNAPRQGADARARFLRGYMKRGMAGQGWDWALAPAIR</sequence>
<keyword evidence="3" id="KW-1185">Reference proteome</keyword>
<name>A0ABS4ADH7_9PROT</name>
<reference evidence="2 3" key="1">
    <citation type="submission" date="2021-03" db="EMBL/GenBank/DDBJ databases">
        <authorList>
            <person name="So Y."/>
        </authorList>
    </citation>
    <scope>NUCLEOTIDE SEQUENCE [LARGE SCALE GENOMIC DNA]</scope>
    <source>
        <strain evidence="2 3">SSH11</strain>
    </source>
</reference>